<dbReference type="PANTHER" id="PTHR31668">
    <property type="entry name" value="GLUCOSE TRANSPORT TRANSCRIPTION REGULATOR RGT1-RELATED-RELATED"/>
    <property type="match status" value="1"/>
</dbReference>
<dbReference type="EMBL" id="LXTC01000008">
    <property type="protein sequence ID" value="OBA19064.1"/>
    <property type="molecule type" value="Genomic_DNA"/>
</dbReference>
<evidence type="ECO:0000313" key="6">
    <source>
        <dbReference type="EMBL" id="OBA19064.1"/>
    </source>
</evidence>
<dbReference type="Proteomes" id="UP000092555">
    <property type="component" value="Unassembled WGS sequence"/>
</dbReference>
<evidence type="ECO:0000256" key="3">
    <source>
        <dbReference type="ARBA" id="ARBA00023163"/>
    </source>
</evidence>
<sequence>MRREFVSRLKKLPQTYHLLQNIHNKYTGLMFVFPAFNDSYKTRKRTFQCCKNCRVKRVRCTILDSSYETEGCDNCKTQKARCDLIKTPKSKKDSSKSHVRRVSKTEATGASVEIATSPSCPKSFKSSSSASSTVTPGSAFPLYSNNVSGVPEIAQSALVGNHVERMSKTIATPRGPSISLGPEAFRELPRPISHQTDPSSIRSYWDQNLTHMGQPQTIQNVPLLSNMRSLPGLPPGIPPSFSSPYNHTHSVDRTINEIDHKFLKQCFGFNSTIRRSKYHFTKAVIGRRGTKETGVNPSELTRTLRIKSKFLDKSNLLQFKFLLSLHAFTLNTPGFYNISDEDLIKLFEIYFYKVNSIFPIVFEAEFWELHKRKRIPNIIMYAIVLLAAGDELSEPILARSFVQNGDSFKENCARFLRELEMKTRQLLEFLPEVGDTEKLARLITLLLLSLNFRSNKIGNEQSSSDVGDCISYAYSLLIHNQHFHDMIVQMGAAKKSIYLRNLWWVVLIFDRFNGVLNGKAMFIKRLDFNIKRPIDVPHLNQLVILAYALEDTMVAGFRPPRSLEKGGTVVKSEYFDGDPSFLPSQIISEEIKILENSHFIEEKLSLNTMHDVNSTNHLPDLDVKVYRDRNVFFMERLVRHQILLILRTGLFKNLREASQLDEFSLKLSKRLLEMFQMLKGGQNHKLVMTHPMIPLILLLAFSIPSFARSHLLNKRGENPDISPEMINQITMLSDGILDELKNFSTKWWFVHEVIVSLVKRHPKSTKERNDKAPHLDYFTPKDHMISIKSLVRDVGDAECVLPSLLSITSPGFYDDVMQKEESDAEDDQSKELSAQETTSASPAPELNISQTPVTIPEYDYQNAEYNDHIDESTGSVSIADDLNFDVAQLAEMVSSDANFIPNVMDYFSESQLNFFF</sequence>
<keyword evidence="1" id="KW-0862">Zinc</keyword>
<evidence type="ECO:0000313" key="7">
    <source>
        <dbReference type="Proteomes" id="UP000092555"/>
    </source>
</evidence>
<evidence type="ECO:0000256" key="5">
    <source>
        <dbReference type="SAM" id="MobiDB-lite"/>
    </source>
</evidence>
<evidence type="ECO:0000256" key="2">
    <source>
        <dbReference type="ARBA" id="ARBA00023015"/>
    </source>
</evidence>
<accession>A0A1A0H4R0</accession>
<keyword evidence="2" id="KW-0805">Transcription regulation</keyword>
<name>A0A1A0H4R0_9ASCO</name>
<protein>
    <recommendedName>
        <fullName evidence="8">Transcription factor domain-containing protein</fullName>
    </recommendedName>
</protein>
<keyword evidence="7" id="KW-1185">Reference proteome</keyword>
<keyword evidence="4" id="KW-0539">Nucleus</keyword>
<gene>
    <name evidence="6" type="ORF">METBIDRAFT_47389</name>
</gene>
<dbReference type="InterPro" id="IPR050797">
    <property type="entry name" value="Carb_Metab_Trans_Reg"/>
</dbReference>
<evidence type="ECO:0000256" key="4">
    <source>
        <dbReference type="ARBA" id="ARBA00023242"/>
    </source>
</evidence>
<dbReference type="GeneID" id="30031137"/>
<keyword evidence="3" id="KW-0804">Transcription</keyword>
<feature type="compositionally biased region" description="Polar residues" evidence="5">
    <location>
        <begin position="831"/>
        <end position="850"/>
    </location>
</feature>
<comment type="caution">
    <text evidence="6">The sequence shown here is derived from an EMBL/GenBank/DDBJ whole genome shotgun (WGS) entry which is preliminary data.</text>
</comment>
<evidence type="ECO:0008006" key="8">
    <source>
        <dbReference type="Google" id="ProtNLM"/>
    </source>
</evidence>
<organism evidence="6 7">
    <name type="scientific">Metschnikowia bicuspidata var. bicuspidata NRRL YB-4993</name>
    <dbReference type="NCBI Taxonomy" id="869754"/>
    <lineage>
        <taxon>Eukaryota</taxon>
        <taxon>Fungi</taxon>
        <taxon>Dikarya</taxon>
        <taxon>Ascomycota</taxon>
        <taxon>Saccharomycotina</taxon>
        <taxon>Pichiomycetes</taxon>
        <taxon>Metschnikowiaceae</taxon>
        <taxon>Metschnikowia</taxon>
    </lineage>
</organism>
<dbReference type="RefSeq" id="XP_018709599.1">
    <property type="nucleotide sequence ID" value="XM_018858161.1"/>
</dbReference>
<feature type="region of interest" description="Disordered" evidence="5">
    <location>
        <begin position="819"/>
        <end position="850"/>
    </location>
</feature>
<reference evidence="6 7" key="1">
    <citation type="submission" date="2016-05" db="EMBL/GenBank/DDBJ databases">
        <title>Comparative genomics of biotechnologically important yeasts.</title>
        <authorList>
            <consortium name="DOE Joint Genome Institute"/>
            <person name="Riley R."/>
            <person name="Haridas S."/>
            <person name="Wolfe K.H."/>
            <person name="Lopes M.R."/>
            <person name="Hittinger C.T."/>
            <person name="Goker M."/>
            <person name="Salamov A."/>
            <person name="Wisecaver J."/>
            <person name="Long T.M."/>
            <person name="Aerts A.L."/>
            <person name="Barry K."/>
            <person name="Choi C."/>
            <person name="Clum A."/>
            <person name="Coughlan A.Y."/>
            <person name="Deshpande S."/>
            <person name="Douglass A.P."/>
            <person name="Hanson S.J."/>
            <person name="Klenk H.-P."/>
            <person name="LaButti K."/>
            <person name="Lapidus A."/>
            <person name="Lindquist E."/>
            <person name="Lipzen A."/>
            <person name="Meier-kolthoff J.P."/>
            <person name="Ohm R.A."/>
            <person name="Otillar R.P."/>
            <person name="Pangilinan J."/>
            <person name="Peng Y."/>
            <person name="Rokas A."/>
            <person name="Rosa C.A."/>
            <person name="Scheuner C."/>
            <person name="Sibirny A.A."/>
            <person name="Slot J.C."/>
            <person name="Stielow J.B."/>
            <person name="Sun H."/>
            <person name="Kurtzman C.P."/>
            <person name="Blackwell M."/>
            <person name="Grigoriev I.V."/>
            <person name="Jeffries T.W."/>
        </authorList>
    </citation>
    <scope>NUCLEOTIDE SEQUENCE [LARGE SCALE GENOMIC DNA]</scope>
    <source>
        <strain evidence="6 7">NRRL YB-4993</strain>
    </source>
</reference>
<dbReference type="AlphaFoldDB" id="A0A1A0H4R0"/>
<feature type="region of interest" description="Disordered" evidence="5">
    <location>
        <begin position="88"/>
        <end position="110"/>
    </location>
</feature>
<evidence type="ECO:0000256" key="1">
    <source>
        <dbReference type="ARBA" id="ARBA00022833"/>
    </source>
</evidence>
<proteinExistence type="predicted"/>
<dbReference type="CDD" id="cd12148">
    <property type="entry name" value="fungal_TF_MHR"/>
    <property type="match status" value="1"/>
</dbReference>
<dbReference type="STRING" id="869754.A0A1A0H4R0"/>
<dbReference type="OrthoDB" id="10031947at2759"/>